<protein>
    <submittedName>
        <fullName evidence="3">Uncharacterized protein</fullName>
    </submittedName>
</protein>
<dbReference type="EMBL" id="AY569307">
    <property type="protein sequence ID" value="AAS89102.1"/>
    <property type="molecule type" value="Genomic_DNA"/>
</dbReference>
<gene>
    <name evidence="3" type="ORF">C557</name>
</gene>
<feature type="region of interest" description="Disordered" evidence="1">
    <location>
        <begin position="387"/>
        <end position="457"/>
    </location>
</feature>
<evidence type="ECO:0000313" key="4">
    <source>
        <dbReference type="Proteomes" id="UP000002609"/>
    </source>
</evidence>
<feature type="compositionally biased region" description="Polar residues" evidence="1">
    <location>
        <begin position="474"/>
        <end position="484"/>
    </location>
</feature>
<dbReference type="RefSeq" id="YP_025023.1">
    <property type="nucleotide sequence ID" value="NC_005892.1"/>
</dbReference>
<reference evidence="3 4" key="1">
    <citation type="journal article" date="2004" name="Proc. Natl. Acad. Sci. U.S.A.">
        <title>The structure of a thermophilic archaeal virus shows a double-stranded DNA viral capsid type that spans all domains of life.</title>
        <authorList>
            <person name="Rice G."/>
            <person name="Tang L."/>
            <person name="Stedman K."/>
            <person name="Roberto F."/>
            <person name="Spuhler J."/>
            <person name="Gillitzer E."/>
            <person name="Johnson J.E."/>
            <person name="Douglas T."/>
            <person name="Young M."/>
        </authorList>
    </citation>
    <scope>NUCLEOTIDE SEQUENCE</scope>
</reference>
<organism evidence="3 4">
    <name type="scientific">Sulfolobus turreted icosahedral virus 1</name>
    <dbReference type="NCBI Taxonomy" id="269145"/>
    <lineage>
        <taxon>Viruses</taxon>
        <taxon>Varidnaviria</taxon>
        <taxon>Abadenavirae</taxon>
        <taxon>Produgelaviricota</taxon>
        <taxon>Belvinaviricetes</taxon>
        <taxon>Belfryvirales</taxon>
        <taxon>Turriviridae</taxon>
        <taxon>Alphaturrivirus</taxon>
        <taxon>Alphaturrivirus yellowstonense</taxon>
    </lineage>
</organism>
<keyword evidence="2" id="KW-0812">Transmembrane</keyword>
<keyword evidence="2" id="KW-0472">Membrane</keyword>
<proteinExistence type="predicted"/>
<evidence type="ECO:0000313" key="3">
    <source>
        <dbReference type="EMBL" id="AAS89102.1"/>
    </source>
</evidence>
<dbReference type="GeneID" id="2845986"/>
<feature type="compositionally biased region" description="Low complexity" evidence="1">
    <location>
        <begin position="390"/>
        <end position="440"/>
    </location>
</feature>
<accession>Q6Q0I9</accession>
<keyword evidence="2" id="KW-1133">Transmembrane helix</keyword>
<feature type="region of interest" description="Disordered" evidence="1">
    <location>
        <begin position="474"/>
        <end position="525"/>
    </location>
</feature>
<dbReference type="OrthoDB" id="30119at10239"/>
<keyword evidence="4" id="KW-1185">Reference proteome</keyword>
<feature type="compositionally biased region" description="Low complexity" evidence="1">
    <location>
        <begin position="485"/>
        <end position="523"/>
    </location>
</feature>
<feature type="transmembrane region" description="Helical" evidence="2">
    <location>
        <begin position="538"/>
        <end position="556"/>
    </location>
</feature>
<evidence type="ECO:0000256" key="2">
    <source>
        <dbReference type="SAM" id="Phobius"/>
    </source>
</evidence>
<evidence type="ECO:0000256" key="1">
    <source>
        <dbReference type="SAM" id="MobiDB-lite"/>
    </source>
</evidence>
<name>Q6Q0I9_9VIRU</name>
<dbReference type="Proteomes" id="UP000002609">
    <property type="component" value="Segment"/>
</dbReference>
<dbReference type="KEGG" id="vg:2845986"/>
<sequence length="557" mass="58610">MSFFGGLFNDVENAVSNFTKQAKKSISDVEKVIQKDITHPPKFYLPPVHLPNIHQIEAGIGHVEKVIQKDITHPPKFYLPPVHLPNIHQIEAGIGHVEKVIQKDITHPPKFYLPPVHLPNIHPIEMAISHAGGEALNDVQKALAQAYHLTREGFTNLFAGAAALGRETGELIRYHHFIPFNEAVEQVENQSVANTPIFSGLTRFGIKTGSQLFNAESQLAANIIPVTGTFGHLAAHPGESLGSKISDIAFGIADLLPGLDIASSLLRPADVGAEAALAGARALETGGETATDLLNPLAKDLGSETTDLTNPVERDILDELDLEKNAEKDLGEEGNVEKDLEDLTSNDLEKGARLRNTLLKISKYGTLGLVGVGIGIPLGLSLFGGGKGGNNQTQTQTTQNYPIPSSPSFPSSPSSPSIQLPPKITIPNPSSPTNLPSSPYNLPPSPGVTGLYNPFTNGEQAQEAGTALQNIQGTAASPSSQTNLPGIPSSPSAPGAVPGTPSSPSSAIAGVVPSSPSSPSGQSGSSGGFLSNLFHNKFFLIGIIVIILIIIGIIVMR</sequence>